<dbReference type="Proteomes" id="UP000202922">
    <property type="component" value="Unassembled WGS sequence"/>
</dbReference>
<name>A0A238JX30_9RHOB</name>
<dbReference type="InterPro" id="IPR036693">
    <property type="entry name" value="TF_LuxR_autoind-bd_dom_sf"/>
</dbReference>
<proteinExistence type="predicted"/>
<gene>
    <name evidence="5" type="ORF">COL8621_01452</name>
</gene>
<keyword evidence="3" id="KW-0804">Transcription</keyword>
<dbReference type="OrthoDB" id="7826109at2"/>
<organism evidence="5 6">
    <name type="scientific">Actibacterium lipolyticum</name>
    <dbReference type="NCBI Taxonomy" id="1524263"/>
    <lineage>
        <taxon>Bacteria</taxon>
        <taxon>Pseudomonadati</taxon>
        <taxon>Pseudomonadota</taxon>
        <taxon>Alphaproteobacteria</taxon>
        <taxon>Rhodobacterales</taxon>
        <taxon>Roseobacteraceae</taxon>
        <taxon>Actibacterium</taxon>
    </lineage>
</organism>
<keyword evidence="2 5" id="KW-0238">DNA-binding</keyword>
<evidence type="ECO:0000256" key="3">
    <source>
        <dbReference type="ARBA" id="ARBA00023163"/>
    </source>
</evidence>
<feature type="domain" description="Transcription factor LuxR-like autoinducer-binding" evidence="4">
    <location>
        <begin position="34"/>
        <end position="131"/>
    </location>
</feature>
<dbReference type="EMBL" id="FXYE01000001">
    <property type="protein sequence ID" value="SMX34714.1"/>
    <property type="molecule type" value="Genomic_DNA"/>
</dbReference>
<protein>
    <submittedName>
        <fullName evidence="5">DNA-binding transcriptional activator SdiA</fullName>
    </submittedName>
</protein>
<evidence type="ECO:0000313" key="5">
    <source>
        <dbReference type="EMBL" id="SMX34714.1"/>
    </source>
</evidence>
<dbReference type="Gene3D" id="3.30.450.80">
    <property type="entry name" value="Transcription factor LuxR-like, autoinducer-binding domain"/>
    <property type="match status" value="1"/>
</dbReference>
<dbReference type="GO" id="GO:0003677">
    <property type="term" value="F:DNA binding"/>
    <property type="evidence" value="ECO:0007669"/>
    <property type="project" value="UniProtKB-KW"/>
</dbReference>
<keyword evidence="1" id="KW-0805">Transcription regulation</keyword>
<dbReference type="AlphaFoldDB" id="A0A238JX30"/>
<evidence type="ECO:0000256" key="1">
    <source>
        <dbReference type="ARBA" id="ARBA00023015"/>
    </source>
</evidence>
<evidence type="ECO:0000256" key="2">
    <source>
        <dbReference type="ARBA" id="ARBA00023125"/>
    </source>
</evidence>
<keyword evidence="6" id="KW-1185">Reference proteome</keyword>
<accession>A0A238JX30</accession>
<evidence type="ECO:0000313" key="6">
    <source>
        <dbReference type="Proteomes" id="UP000202922"/>
    </source>
</evidence>
<reference evidence="6" key="1">
    <citation type="submission" date="2017-05" db="EMBL/GenBank/DDBJ databases">
        <authorList>
            <person name="Rodrigo-Torres L."/>
            <person name="Arahal R. D."/>
            <person name="Lucena T."/>
        </authorList>
    </citation>
    <scope>NUCLEOTIDE SEQUENCE [LARGE SCALE GENOMIC DNA]</scope>
    <source>
        <strain evidence="6">CECT 8621</strain>
    </source>
</reference>
<dbReference type="Pfam" id="PF03472">
    <property type="entry name" value="Autoind_bind"/>
    <property type="match status" value="1"/>
</dbReference>
<dbReference type="InterPro" id="IPR005143">
    <property type="entry name" value="TF_LuxR_autoind-bd_dom"/>
</dbReference>
<evidence type="ECO:0000259" key="4">
    <source>
        <dbReference type="Pfam" id="PF03472"/>
    </source>
</evidence>
<sequence>MEMTKVGKMANLLKKLAQYCDTGFALAIHIRYTRPSLLFQTYDQAWNDYYSENGLMLSDPVVRWGLQNTGYVLWDDLMDDDDAGVLAKAKSFGLNNGVTYATGPISSRTISGFTRNGPPFSKEELDAMNAIVDEVHELTQGIENFSEEEINALREIDLSEY</sequence>
<dbReference type="SUPFAM" id="SSF75516">
    <property type="entry name" value="Pheromone-binding domain of LuxR-like quorum-sensing transcription factors"/>
    <property type="match status" value="1"/>
</dbReference>